<dbReference type="PROSITE" id="PS51449">
    <property type="entry name" value="MTTASE_N"/>
    <property type="match status" value="1"/>
</dbReference>
<dbReference type="InterPro" id="IPR038135">
    <property type="entry name" value="Methylthiotransferase_N_sf"/>
</dbReference>
<dbReference type="Pfam" id="PF00919">
    <property type="entry name" value="UPF0004"/>
    <property type="match status" value="1"/>
</dbReference>
<evidence type="ECO:0000256" key="10">
    <source>
        <dbReference type="ARBA" id="ARBA00051661"/>
    </source>
</evidence>
<evidence type="ECO:0000256" key="1">
    <source>
        <dbReference type="ARBA" id="ARBA00002399"/>
    </source>
</evidence>
<dbReference type="GO" id="GO:0046872">
    <property type="term" value="F:metal ion binding"/>
    <property type="evidence" value="ECO:0007669"/>
    <property type="project" value="UniProtKB-UniRule"/>
</dbReference>
<dbReference type="PROSITE" id="PS50926">
    <property type="entry name" value="TRAM"/>
    <property type="match status" value="1"/>
</dbReference>
<keyword evidence="8 11" id="KW-0408">Iron</keyword>
<evidence type="ECO:0000256" key="7">
    <source>
        <dbReference type="ARBA" id="ARBA00022723"/>
    </source>
</evidence>
<accession>A0A1J5T6P7</accession>
<evidence type="ECO:0000313" key="16">
    <source>
        <dbReference type="Proteomes" id="UP000183080"/>
    </source>
</evidence>
<keyword evidence="9 11" id="KW-0411">Iron-sulfur</keyword>
<dbReference type="FunFam" id="3.80.30.20:FF:000002">
    <property type="entry name" value="threonylcarbamoyladenosine tRNA methylthiotransferase isoform X2"/>
    <property type="match status" value="1"/>
</dbReference>
<gene>
    <name evidence="15" type="ORF">BD935_02995</name>
</gene>
<dbReference type="PANTHER" id="PTHR11918">
    <property type="entry name" value="RADICAL SAM PROTEINS"/>
    <property type="match status" value="1"/>
</dbReference>
<keyword evidence="6 11" id="KW-0819">tRNA processing</keyword>
<dbReference type="InterPro" id="IPR005839">
    <property type="entry name" value="Methylthiotransferase"/>
</dbReference>
<dbReference type="InterPro" id="IPR002792">
    <property type="entry name" value="TRAM_dom"/>
</dbReference>
<dbReference type="InterPro" id="IPR023404">
    <property type="entry name" value="rSAM_horseshoe"/>
</dbReference>
<dbReference type="NCBIfam" id="TIGR00089">
    <property type="entry name" value="MiaB/RimO family radical SAM methylthiotransferase"/>
    <property type="match status" value="1"/>
</dbReference>
<dbReference type="NCBIfam" id="TIGR01578">
    <property type="entry name" value="MiaB-like-B"/>
    <property type="match status" value="1"/>
</dbReference>
<dbReference type="SUPFAM" id="SSF102114">
    <property type="entry name" value="Radical SAM enzymes"/>
    <property type="match status" value="1"/>
</dbReference>
<evidence type="ECO:0000313" key="15">
    <source>
        <dbReference type="EMBL" id="OIR16551.1"/>
    </source>
</evidence>
<evidence type="ECO:0000259" key="13">
    <source>
        <dbReference type="PROSITE" id="PS51449"/>
    </source>
</evidence>
<dbReference type="InterPro" id="IPR006466">
    <property type="entry name" value="MiaB-like_arc_euk"/>
</dbReference>
<dbReference type="PROSITE" id="PS01278">
    <property type="entry name" value="MTTASE_RADICAL"/>
    <property type="match status" value="1"/>
</dbReference>
<dbReference type="EMBL" id="MIZA01000024">
    <property type="protein sequence ID" value="OIR16551.1"/>
    <property type="molecule type" value="Genomic_DNA"/>
</dbReference>
<dbReference type="InterPro" id="IPR058240">
    <property type="entry name" value="rSAM_sf"/>
</dbReference>
<feature type="domain" description="Radical SAM core" evidence="14">
    <location>
        <begin position="97"/>
        <end position="326"/>
    </location>
</feature>
<keyword evidence="4 11" id="KW-0808">Transferase</keyword>
<reference evidence="15 16" key="1">
    <citation type="submission" date="2016-08" db="EMBL/GenBank/DDBJ databases">
        <title>New Insights into Marine Group III Euryarchaeota, from dark to light.</title>
        <authorList>
            <person name="Haro-Moreno J.M."/>
            <person name="Rodriguez-Valera F."/>
            <person name="Lopez-Garcia P."/>
            <person name="Moreira D."/>
            <person name="Martin-Cuadrado A.B."/>
        </authorList>
    </citation>
    <scope>NUCLEOTIDE SEQUENCE [LARGE SCALE GENOMIC DNA]</scope>
    <source>
        <strain evidence="15">CG-Epi1</strain>
    </source>
</reference>
<comment type="similarity">
    <text evidence="2 11">Belongs to the methylthiotransferase family. CDKAL1 subfamily.</text>
</comment>
<evidence type="ECO:0000256" key="6">
    <source>
        <dbReference type="ARBA" id="ARBA00022694"/>
    </source>
</evidence>
<protein>
    <recommendedName>
        <fullName evidence="11">tRNA-t(6)A37 methylthiotransferase</fullName>
        <ecNumber evidence="11">2.8.4.5</ecNumber>
    </recommendedName>
</protein>
<comment type="caution">
    <text evidence="15">The sequence shown here is derived from an EMBL/GenBank/DDBJ whole genome shotgun (WGS) entry which is preliminary data.</text>
</comment>
<sequence length="388" mass="43083">MRDHANELGHAIAKDSTSAETVVLGTCTVIESTQNKMEKRISELIDQGKNVIVSGCMATADTKVLNSKFPNAPLVSPGDINGLGDLIGRGGCKPETLESPFASILPISSGCLGRCTYCATLKARGRVTSRSVNDIFFKAQYAIDSGSKELLLTSQDNGAFGADTGSSLENLLMELSHLDGEFRLRVGMLNPMLVAGRSHEMAKAWGDSRTYKFMHLPIQSGSQKILDSMVRDHTVGEFWEVVNVFRDYYPEMMIITDIITGFPGETDEDHHKTISLLNELSPDLVNVTRFSPRKGTPASRYKRINGRIVKKRSRELTILRKELGAKSFRRFVGRKTSILTVENQKRGSTLCRDDNYRPIILMEELPLGEFYDVEIIDSEYGFMTAILV</sequence>
<dbReference type="InterPro" id="IPR007197">
    <property type="entry name" value="rSAM"/>
</dbReference>
<dbReference type="InterPro" id="IPR020612">
    <property type="entry name" value="Methylthiotransferase_CS"/>
</dbReference>
<dbReference type="PANTHER" id="PTHR11918:SF45">
    <property type="entry name" value="THREONYLCARBAMOYLADENOSINE TRNA METHYLTHIOTRANSFERASE"/>
    <property type="match status" value="1"/>
</dbReference>
<organism evidence="15 16">
    <name type="scientific">Marine Group III euryarchaeote CG-Epi1</name>
    <dbReference type="NCBI Taxonomy" id="1888995"/>
    <lineage>
        <taxon>Archaea</taxon>
        <taxon>Methanobacteriati</taxon>
        <taxon>Thermoplasmatota</taxon>
        <taxon>Thermoplasmata</taxon>
        <taxon>Candidatus Thermoprofundales</taxon>
    </lineage>
</organism>
<evidence type="ECO:0000256" key="8">
    <source>
        <dbReference type="ARBA" id="ARBA00023004"/>
    </source>
</evidence>
<comment type="cofactor">
    <cofactor evidence="11">
        <name>[4Fe-4S] cluster</name>
        <dbReference type="ChEBI" id="CHEBI:49883"/>
    </cofactor>
    <text evidence="11">Binds 1 or 2 [4Fe-4S] cluster. One cluster is coordinated with 3 cysteines and an exchangeable S-adenosyl-L-methionine.</text>
</comment>
<name>A0A1J5T6P7_9ARCH</name>
<evidence type="ECO:0000259" key="12">
    <source>
        <dbReference type="PROSITE" id="PS50926"/>
    </source>
</evidence>
<comment type="catalytic activity">
    <reaction evidence="10 11">
        <text>N(6)-L-threonylcarbamoyladenosine(37) in tRNA + (sulfur carrier)-SH + AH2 + 2 S-adenosyl-L-methionine = 2-methylsulfanyl-N(6)-L-threonylcarbamoyladenosine(37) in tRNA + (sulfur carrier)-H + 5'-deoxyadenosine + L-methionine + A + S-adenosyl-L-homocysteine + 2 H(+)</text>
        <dbReference type="Rhea" id="RHEA:37075"/>
        <dbReference type="Rhea" id="RHEA-COMP:10163"/>
        <dbReference type="Rhea" id="RHEA-COMP:11092"/>
        <dbReference type="Rhea" id="RHEA-COMP:14737"/>
        <dbReference type="Rhea" id="RHEA-COMP:14739"/>
        <dbReference type="ChEBI" id="CHEBI:13193"/>
        <dbReference type="ChEBI" id="CHEBI:15378"/>
        <dbReference type="ChEBI" id="CHEBI:17319"/>
        <dbReference type="ChEBI" id="CHEBI:17499"/>
        <dbReference type="ChEBI" id="CHEBI:29917"/>
        <dbReference type="ChEBI" id="CHEBI:57844"/>
        <dbReference type="ChEBI" id="CHEBI:57856"/>
        <dbReference type="ChEBI" id="CHEBI:59789"/>
        <dbReference type="ChEBI" id="CHEBI:64428"/>
        <dbReference type="ChEBI" id="CHEBI:74418"/>
        <dbReference type="ChEBI" id="CHEBI:74420"/>
        <dbReference type="EC" id="2.8.4.5"/>
    </reaction>
</comment>
<dbReference type="GO" id="GO:0051539">
    <property type="term" value="F:4 iron, 4 sulfur cluster binding"/>
    <property type="evidence" value="ECO:0007669"/>
    <property type="project" value="UniProtKB-UniRule"/>
</dbReference>
<dbReference type="EC" id="2.8.4.5" evidence="11"/>
<dbReference type="Gene3D" id="3.80.30.20">
    <property type="entry name" value="tm_1862 like domain"/>
    <property type="match status" value="1"/>
</dbReference>
<evidence type="ECO:0000256" key="3">
    <source>
        <dbReference type="ARBA" id="ARBA00022485"/>
    </source>
</evidence>
<dbReference type="Pfam" id="PF04055">
    <property type="entry name" value="Radical_SAM"/>
    <property type="match status" value="1"/>
</dbReference>
<evidence type="ECO:0000256" key="11">
    <source>
        <dbReference type="RuleBase" id="RU368081"/>
    </source>
</evidence>
<evidence type="ECO:0000256" key="4">
    <source>
        <dbReference type="ARBA" id="ARBA00022679"/>
    </source>
</evidence>
<dbReference type="AlphaFoldDB" id="A0A1J5T6P7"/>
<evidence type="ECO:0000256" key="9">
    <source>
        <dbReference type="ARBA" id="ARBA00023014"/>
    </source>
</evidence>
<keyword evidence="3 11" id="KW-0004">4Fe-4S</keyword>
<feature type="domain" description="TRAM" evidence="12">
    <location>
        <begin position="329"/>
        <end position="388"/>
    </location>
</feature>
<keyword evidence="7 11" id="KW-0479">Metal-binding</keyword>
<evidence type="ECO:0000256" key="5">
    <source>
        <dbReference type="ARBA" id="ARBA00022691"/>
    </source>
</evidence>
<dbReference type="SFLD" id="SFLDG01082">
    <property type="entry name" value="B12-binding_domain_containing"/>
    <property type="match status" value="1"/>
</dbReference>
<evidence type="ECO:0000259" key="14">
    <source>
        <dbReference type="PROSITE" id="PS51918"/>
    </source>
</evidence>
<dbReference type="Proteomes" id="UP000183080">
    <property type="component" value="Unassembled WGS sequence"/>
</dbReference>
<comment type="function">
    <text evidence="1 11">Catalyzes the methylthiolation of N6-threonylcarbamoyladenosine (t(6)A), leading to the formation of 2-methylthio-N6-threonylcarbamoyladenosine (ms(2)t(6)A) at position 37 in tRNAs that read codons beginning with adenine.</text>
</comment>
<feature type="domain" description="MTTase N-terminal" evidence="13">
    <location>
        <begin position="1"/>
        <end position="92"/>
    </location>
</feature>
<dbReference type="SFLD" id="SFLDS00029">
    <property type="entry name" value="Radical_SAM"/>
    <property type="match status" value="1"/>
</dbReference>
<dbReference type="InterPro" id="IPR006638">
    <property type="entry name" value="Elp3/MiaA/NifB-like_rSAM"/>
</dbReference>
<dbReference type="STRING" id="1888995.BD935_02995"/>
<proteinExistence type="inferred from homology"/>
<dbReference type="InterPro" id="IPR013848">
    <property type="entry name" value="Methylthiotransferase_N"/>
</dbReference>
<dbReference type="SMART" id="SM00729">
    <property type="entry name" value="Elp3"/>
    <property type="match status" value="1"/>
</dbReference>
<evidence type="ECO:0000256" key="2">
    <source>
        <dbReference type="ARBA" id="ARBA00008616"/>
    </source>
</evidence>
<dbReference type="PROSITE" id="PS51918">
    <property type="entry name" value="RADICAL_SAM"/>
    <property type="match status" value="1"/>
</dbReference>
<dbReference type="GO" id="GO:0035598">
    <property type="term" value="F:tRNA (N(6)-L-threonylcarbamoyladenosine(37)-C(2))-methylthiotransferase activity"/>
    <property type="evidence" value="ECO:0007669"/>
    <property type="project" value="UniProtKB-UniRule"/>
</dbReference>
<dbReference type="Gene3D" id="3.40.50.12160">
    <property type="entry name" value="Methylthiotransferase, N-terminal domain"/>
    <property type="match status" value="1"/>
</dbReference>
<keyword evidence="5 11" id="KW-0949">S-adenosyl-L-methionine</keyword>